<evidence type="ECO:0000256" key="5">
    <source>
        <dbReference type="SAM" id="Phobius"/>
    </source>
</evidence>
<comment type="caution">
    <text evidence="6">The sequence shown here is derived from an EMBL/GenBank/DDBJ whole genome shotgun (WGS) entry which is preliminary data.</text>
</comment>
<dbReference type="Proteomes" id="UP001250214">
    <property type="component" value="Unassembled WGS sequence"/>
</dbReference>
<evidence type="ECO:0000256" key="4">
    <source>
        <dbReference type="ARBA" id="ARBA00023136"/>
    </source>
</evidence>
<feature type="transmembrane region" description="Helical" evidence="5">
    <location>
        <begin position="192"/>
        <end position="211"/>
    </location>
</feature>
<proteinExistence type="predicted"/>
<dbReference type="EMBL" id="JAVLVT010000001">
    <property type="protein sequence ID" value="MDS1269521.1"/>
    <property type="molecule type" value="Genomic_DNA"/>
</dbReference>
<accession>A0ABU2H2J9</accession>
<feature type="transmembrane region" description="Helical" evidence="5">
    <location>
        <begin position="38"/>
        <end position="58"/>
    </location>
</feature>
<keyword evidence="3 5" id="KW-1133">Transmembrane helix</keyword>
<protein>
    <submittedName>
        <fullName evidence="6">Isoprenylcysteine carboxylmethyltransferase family protein</fullName>
        <ecNumber evidence="6">2.1.1.100</ecNumber>
        <ecNumber evidence="6">2.1.1.334</ecNumber>
    </submittedName>
</protein>
<dbReference type="EC" id="2.1.1.334" evidence="6"/>
<evidence type="ECO:0000256" key="1">
    <source>
        <dbReference type="ARBA" id="ARBA00004127"/>
    </source>
</evidence>
<keyword evidence="7" id="KW-1185">Reference proteome</keyword>
<feature type="transmembrane region" description="Helical" evidence="5">
    <location>
        <begin position="129"/>
        <end position="150"/>
    </location>
</feature>
<gene>
    <name evidence="6" type="ORF">RIF23_04325</name>
</gene>
<dbReference type="EC" id="2.1.1.100" evidence="6"/>
<feature type="transmembrane region" description="Helical" evidence="5">
    <location>
        <begin position="258"/>
        <end position="277"/>
    </location>
</feature>
<feature type="transmembrane region" description="Helical" evidence="5">
    <location>
        <begin position="162"/>
        <end position="180"/>
    </location>
</feature>
<evidence type="ECO:0000256" key="3">
    <source>
        <dbReference type="ARBA" id="ARBA00022989"/>
    </source>
</evidence>
<dbReference type="Gene3D" id="1.20.120.1630">
    <property type="match status" value="1"/>
</dbReference>
<dbReference type="GO" id="GO:0004671">
    <property type="term" value="F:protein C-terminal S-isoprenylcysteine carboxyl O-methyltransferase activity"/>
    <property type="evidence" value="ECO:0007669"/>
    <property type="project" value="UniProtKB-EC"/>
</dbReference>
<dbReference type="Pfam" id="PF04191">
    <property type="entry name" value="PEMT"/>
    <property type="match status" value="1"/>
</dbReference>
<keyword evidence="2 5" id="KW-0812">Transmembrane</keyword>
<organism evidence="6 7">
    <name type="scientific">Lipingzhangella rawalii</name>
    <dbReference type="NCBI Taxonomy" id="2055835"/>
    <lineage>
        <taxon>Bacteria</taxon>
        <taxon>Bacillati</taxon>
        <taxon>Actinomycetota</taxon>
        <taxon>Actinomycetes</taxon>
        <taxon>Streptosporangiales</taxon>
        <taxon>Nocardiopsidaceae</taxon>
        <taxon>Lipingzhangella</taxon>
    </lineage>
</organism>
<dbReference type="InterPro" id="IPR007318">
    <property type="entry name" value="Phopholipid_MeTrfase"/>
</dbReference>
<sequence>MDDPAVIRAVALFGPVLLTVGVGVALRPNPGEHDRWVAALLLASVWCGVTLYPLNLLAVRMDWWHFQAAGATLNGVPVDLWLGWTVLWGTLPALLVPRVPATLVVAAAAWVDVALMPQAAPVIALGPGWLLGEALGLLLCLVPATLLASWTRRDRRLAFRSWAQILLAGTVLVAVFLLGWEPAWPEPVPAVAVQLGLLGLLPGLAAAREFARAGHGTPLPYDPPRRLVTTGPYAYVRNPMQLSMSLLFLVWAVTALDWRPLVGVVVIVGYAVGLASWHEDQQLHRSFGPQWRRYRAQVRPWVPRLRPTDRISPAVVYVAGDCALCRGVGRWVTVRRPVGLRIEPAQAHPEELRRLRYENAAGVTDVGVAALGRTLEHLHLGWALVGWVLILPGVSPAVQLASDAFGAGPRLPADPPRHRGAEADPE</sequence>
<keyword evidence="6" id="KW-0808">Transferase</keyword>
<evidence type="ECO:0000313" key="7">
    <source>
        <dbReference type="Proteomes" id="UP001250214"/>
    </source>
</evidence>
<name>A0ABU2H2J9_9ACTN</name>
<dbReference type="GO" id="GO:0032259">
    <property type="term" value="P:methylation"/>
    <property type="evidence" value="ECO:0007669"/>
    <property type="project" value="UniProtKB-KW"/>
</dbReference>
<dbReference type="RefSeq" id="WP_310910985.1">
    <property type="nucleotide sequence ID" value="NZ_JAVLVT010000001.1"/>
</dbReference>
<keyword evidence="6" id="KW-0489">Methyltransferase</keyword>
<keyword evidence="4 5" id="KW-0472">Membrane</keyword>
<evidence type="ECO:0000313" key="6">
    <source>
        <dbReference type="EMBL" id="MDS1269521.1"/>
    </source>
</evidence>
<feature type="transmembrane region" description="Helical" evidence="5">
    <location>
        <begin position="78"/>
        <end position="96"/>
    </location>
</feature>
<reference evidence="7" key="1">
    <citation type="submission" date="2023-07" db="EMBL/GenBank/DDBJ databases">
        <title>Novel species in the genus Lipingzhangella isolated from Sambhar Salt Lake.</title>
        <authorList>
            <person name="Jiya N."/>
            <person name="Kajale S."/>
            <person name="Sharma A."/>
        </authorList>
    </citation>
    <scope>NUCLEOTIDE SEQUENCE [LARGE SCALE GENOMIC DNA]</scope>
    <source>
        <strain evidence="7">LS1_29</strain>
    </source>
</reference>
<feature type="transmembrane region" description="Helical" evidence="5">
    <location>
        <begin position="6"/>
        <end position="26"/>
    </location>
</feature>
<feature type="transmembrane region" description="Helical" evidence="5">
    <location>
        <begin position="232"/>
        <end position="252"/>
    </location>
</feature>
<comment type="subcellular location">
    <subcellularLocation>
        <location evidence="1">Endomembrane system</location>
        <topology evidence="1">Multi-pass membrane protein</topology>
    </subcellularLocation>
</comment>
<evidence type="ECO:0000256" key="2">
    <source>
        <dbReference type="ARBA" id="ARBA00022692"/>
    </source>
</evidence>